<dbReference type="PANTHER" id="PTHR36693">
    <property type="entry name" value="GH02722P"/>
    <property type="match status" value="1"/>
</dbReference>
<evidence type="ECO:0000313" key="2">
    <source>
        <dbReference type="Proteomes" id="UP001209878"/>
    </source>
</evidence>
<organism evidence="1 2">
    <name type="scientific">Ridgeia piscesae</name>
    <name type="common">Tubeworm</name>
    <dbReference type="NCBI Taxonomy" id="27915"/>
    <lineage>
        <taxon>Eukaryota</taxon>
        <taxon>Metazoa</taxon>
        <taxon>Spiralia</taxon>
        <taxon>Lophotrochozoa</taxon>
        <taxon>Annelida</taxon>
        <taxon>Polychaeta</taxon>
        <taxon>Sedentaria</taxon>
        <taxon>Canalipalpata</taxon>
        <taxon>Sabellida</taxon>
        <taxon>Siboglinidae</taxon>
        <taxon>Ridgeia</taxon>
    </lineage>
</organism>
<dbReference type="AlphaFoldDB" id="A0AAD9KRT1"/>
<dbReference type="Pfam" id="PF16065">
    <property type="entry name" value="DUF4807"/>
    <property type="match status" value="1"/>
</dbReference>
<keyword evidence="2" id="KW-1185">Reference proteome</keyword>
<comment type="caution">
    <text evidence="1">The sequence shown here is derived from an EMBL/GenBank/DDBJ whole genome shotgun (WGS) entry which is preliminary data.</text>
</comment>
<proteinExistence type="predicted"/>
<name>A0AAD9KRT1_RIDPI</name>
<accession>A0AAD9KRT1</accession>
<evidence type="ECO:0000313" key="1">
    <source>
        <dbReference type="EMBL" id="KAK2176463.1"/>
    </source>
</evidence>
<sequence length="128" mass="15511">MLWVVRPFRSFRSVTRVKLWVVRPFRWEAMQAGEISMRQLKLAMEVGDKPIVIRCHLYFGLSLMQRGQLRPSRNVIRHQYNLAKSLPVMDRQLLDICQGLWTKLRYMYERRKVQKTSKRLQKMEEKES</sequence>
<reference evidence="1" key="1">
    <citation type="journal article" date="2023" name="Mol. Biol. Evol.">
        <title>Third-Generation Sequencing Reveals the Adaptive Role of the Epigenome in Three Deep-Sea Polychaetes.</title>
        <authorList>
            <person name="Perez M."/>
            <person name="Aroh O."/>
            <person name="Sun Y."/>
            <person name="Lan Y."/>
            <person name="Juniper S.K."/>
            <person name="Young C.R."/>
            <person name="Angers B."/>
            <person name="Qian P.Y."/>
        </authorList>
    </citation>
    <scope>NUCLEOTIDE SEQUENCE</scope>
    <source>
        <strain evidence="1">R07B-5</strain>
    </source>
</reference>
<dbReference type="Proteomes" id="UP001209878">
    <property type="component" value="Unassembled WGS sequence"/>
</dbReference>
<protein>
    <submittedName>
        <fullName evidence="1">Uncharacterized protein</fullName>
    </submittedName>
</protein>
<dbReference type="InterPro" id="IPR032072">
    <property type="entry name" value="DUF4807"/>
</dbReference>
<gene>
    <name evidence="1" type="ORF">NP493_662g00005</name>
</gene>
<dbReference type="PANTHER" id="PTHR36693:SF1">
    <property type="entry name" value="GH02722P"/>
    <property type="match status" value="1"/>
</dbReference>
<dbReference type="EMBL" id="JAODUO010000661">
    <property type="protein sequence ID" value="KAK2176463.1"/>
    <property type="molecule type" value="Genomic_DNA"/>
</dbReference>